<evidence type="ECO:0000313" key="2">
    <source>
        <dbReference type="EMBL" id="KAL0381094.1"/>
    </source>
</evidence>
<comment type="caution">
    <text evidence="2">The sequence shown here is derived from an EMBL/GenBank/DDBJ whole genome shotgun (WGS) entry which is preliminary data.</text>
</comment>
<feature type="compositionally biased region" description="Basic and acidic residues" evidence="1">
    <location>
        <begin position="87"/>
        <end position="99"/>
    </location>
</feature>
<reference evidence="2" key="2">
    <citation type="journal article" date="2024" name="Plant">
        <title>Genomic evolution and insights into agronomic trait innovations of Sesamum species.</title>
        <authorList>
            <person name="Miao H."/>
            <person name="Wang L."/>
            <person name="Qu L."/>
            <person name="Liu H."/>
            <person name="Sun Y."/>
            <person name="Le M."/>
            <person name="Wang Q."/>
            <person name="Wei S."/>
            <person name="Zheng Y."/>
            <person name="Lin W."/>
            <person name="Duan Y."/>
            <person name="Cao H."/>
            <person name="Xiong S."/>
            <person name="Wang X."/>
            <person name="Wei L."/>
            <person name="Li C."/>
            <person name="Ma Q."/>
            <person name="Ju M."/>
            <person name="Zhao R."/>
            <person name="Li G."/>
            <person name="Mu C."/>
            <person name="Tian Q."/>
            <person name="Mei H."/>
            <person name="Zhang T."/>
            <person name="Gao T."/>
            <person name="Zhang H."/>
        </authorList>
    </citation>
    <scope>NUCLEOTIDE SEQUENCE</scope>
    <source>
        <strain evidence="2">G01</strain>
    </source>
</reference>
<organism evidence="2">
    <name type="scientific">Sesamum angustifolium</name>
    <dbReference type="NCBI Taxonomy" id="2727405"/>
    <lineage>
        <taxon>Eukaryota</taxon>
        <taxon>Viridiplantae</taxon>
        <taxon>Streptophyta</taxon>
        <taxon>Embryophyta</taxon>
        <taxon>Tracheophyta</taxon>
        <taxon>Spermatophyta</taxon>
        <taxon>Magnoliopsida</taxon>
        <taxon>eudicotyledons</taxon>
        <taxon>Gunneridae</taxon>
        <taxon>Pentapetalae</taxon>
        <taxon>asterids</taxon>
        <taxon>lamiids</taxon>
        <taxon>Lamiales</taxon>
        <taxon>Pedaliaceae</taxon>
        <taxon>Sesamum</taxon>
    </lineage>
</organism>
<evidence type="ECO:0000256" key="1">
    <source>
        <dbReference type="SAM" id="MobiDB-lite"/>
    </source>
</evidence>
<dbReference type="EMBL" id="JACGWK010000001">
    <property type="protein sequence ID" value="KAL0381094.1"/>
    <property type="molecule type" value="Genomic_DNA"/>
</dbReference>
<sequence length="138" mass="15924">MIELTNSPQQKEDPVIDYINRWRNLSINCKDRLFDNSSIEMCIKGMHWGLWYILQGIQPRTFEELGTRAHDMELSMAAVGVEGPPIQEHRRLKEKQEAKRKGKSLSKPLAKEAMTVNTIPFKLREKSNDMSGQKKDAP</sequence>
<dbReference type="PANTHER" id="PTHR33437">
    <property type="entry name" value="OS06G0361200 PROTEIN"/>
    <property type="match status" value="1"/>
</dbReference>
<protein>
    <submittedName>
        <fullName evidence="2">Uncharacterized protein</fullName>
    </submittedName>
</protein>
<gene>
    <name evidence="2" type="ORF">Sangu_0173700</name>
</gene>
<dbReference type="PANTHER" id="PTHR33437:SF2">
    <property type="entry name" value="OS06G0361200 PROTEIN"/>
    <property type="match status" value="1"/>
</dbReference>
<reference evidence="2" key="1">
    <citation type="submission" date="2020-06" db="EMBL/GenBank/DDBJ databases">
        <authorList>
            <person name="Li T."/>
            <person name="Hu X."/>
            <person name="Zhang T."/>
            <person name="Song X."/>
            <person name="Zhang H."/>
            <person name="Dai N."/>
            <person name="Sheng W."/>
            <person name="Hou X."/>
            <person name="Wei L."/>
        </authorList>
    </citation>
    <scope>NUCLEOTIDE SEQUENCE</scope>
    <source>
        <strain evidence="2">G01</strain>
        <tissue evidence="2">Leaf</tissue>
    </source>
</reference>
<feature type="region of interest" description="Disordered" evidence="1">
    <location>
        <begin position="80"/>
        <end position="109"/>
    </location>
</feature>
<dbReference type="AlphaFoldDB" id="A0AAW2RLX3"/>
<proteinExistence type="predicted"/>
<name>A0AAW2RLX3_9LAMI</name>
<accession>A0AAW2RLX3</accession>